<dbReference type="OrthoDB" id="5296287at2759"/>
<evidence type="ECO:0000256" key="5">
    <source>
        <dbReference type="ARBA" id="ARBA00022989"/>
    </source>
</evidence>
<dbReference type="PRINTS" id="PR00171">
    <property type="entry name" value="SUGRTRNSPORT"/>
</dbReference>
<feature type="transmembrane region" description="Helical" evidence="8">
    <location>
        <begin position="440"/>
        <end position="457"/>
    </location>
</feature>
<comment type="caution">
    <text evidence="10">The sequence shown here is derived from an EMBL/GenBank/DDBJ whole genome shotgun (WGS) entry which is preliminary data.</text>
</comment>
<name>A0A9P7ZCB5_9HYPO</name>
<keyword evidence="3 7" id="KW-0813">Transport</keyword>
<evidence type="ECO:0000313" key="11">
    <source>
        <dbReference type="Proteomes" id="UP000887229"/>
    </source>
</evidence>
<feature type="transmembrane region" description="Helical" evidence="8">
    <location>
        <begin position="364"/>
        <end position="386"/>
    </location>
</feature>
<dbReference type="GeneID" id="70297239"/>
<dbReference type="InterPro" id="IPR005829">
    <property type="entry name" value="Sugar_transporter_CS"/>
</dbReference>
<comment type="similarity">
    <text evidence="2 7">Belongs to the major facilitator superfamily. Sugar transporter (TC 2.A.1.1) family.</text>
</comment>
<evidence type="ECO:0000256" key="6">
    <source>
        <dbReference type="ARBA" id="ARBA00023136"/>
    </source>
</evidence>
<feature type="transmembrane region" description="Helical" evidence="8">
    <location>
        <begin position="205"/>
        <end position="223"/>
    </location>
</feature>
<evidence type="ECO:0000256" key="4">
    <source>
        <dbReference type="ARBA" id="ARBA00022692"/>
    </source>
</evidence>
<evidence type="ECO:0000259" key="9">
    <source>
        <dbReference type="PROSITE" id="PS50850"/>
    </source>
</evidence>
<dbReference type="EMBL" id="MU251308">
    <property type="protein sequence ID" value="KAG9249454.1"/>
    <property type="molecule type" value="Genomic_DNA"/>
</dbReference>
<dbReference type="GO" id="GO:0016020">
    <property type="term" value="C:membrane"/>
    <property type="evidence" value="ECO:0007669"/>
    <property type="project" value="UniProtKB-SubCell"/>
</dbReference>
<dbReference type="Gene3D" id="1.20.1250.20">
    <property type="entry name" value="MFS general substrate transporter like domains"/>
    <property type="match status" value="1"/>
</dbReference>
<dbReference type="PANTHER" id="PTHR48022">
    <property type="entry name" value="PLASTIDIC GLUCOSE TRANSPORTER 4"/>
    <property type="match status" value="1"/>
</dbReference>
<evidence type="ECO:0000256" key="1">
    <source>
        <dbReference type="ARBA" id="ARBA00004141"/>
    </source>
</evidence>
<proteinExistence type="inferred from homology"/>
<feature type="transmembrane region" description="Helical" evidence="8">
    <location>
        <begin position="406"/>
        <end position="428"/>
    </location>
</feature>
<keyword evidence="11" id="KW-1185">Reference proteome</keyword>
<evidence type="ECO:0000256" key="8">
    <source>
        <dbReference type="SAM" id="Phobius"/>
    </source>
</evidence>
<comment type="subcellular location">
    <subcellularLocation>
        <location evidence="1">Membrane</location>
        <topology evidence="1">Multi-pass membrane protein</topology>
    </subcellularLocation>
</comment>
<accession>A0A9P7ZCB5</accession>
<feature type="domain" description="Major facilitator superfamily (MFS) profile" evidence="9">
    <location>
        <begin position="31"/>
        <end position="501"/>
    </location>
</feature>
<dbReference type="InterPro" id="IPR020846">
    <property type="entry name" value="MFS_dom"/>
</dbReference>
<dbReference type="InterPro" id="IPR005828">
    <property type="entry name" value="MFS_sugar_transport-like"/>
</dbReference>
<reference evidence="10" key="1">
    <citation type="journal article" date="2021" name="IMA Fungus">
        <title>Genomic characterization of three marine fungi, including Emericellopsis atlantica sp. nov. with signatures of a generalist lifestyle and marine biomass degradation.</title>
        <authorList>
            <person name="Hagestad O.C."/>
            <person name="Hou L."/>
            <person name="Andersen J.H."/>
            <person name="Hansen E.H."/>
            <person name="Altermark B."/>
            <person name="Li C."/>
            <person name="Kuhnert E."/>
            <person name="Cox R.J."/>
            <person name="Crous P.W."/>
            <person name="Spatafora J.W."/>
            <person name="Lail K."/>
            <person name="Amirebrahimi M."/>
            <person name="Lipzen A."/>
            <person name="Pangilinan J."/>
            <person name="Andreopoulos W."/>
            <person name="Hayes R.D."/>
            <person name="Ng V."/>
            <person name="Grigoriev I.V."/>
            <person name="Jackson S.A."/>
            <person name="Sutton T.D.S."/>
            <person name="Dobson A.D.W."/>
            <person name="Rama T."/>
        </authorList>
    </citation>
    <scope>NUCLEOTIDE SEQUENCE</scope>
    <source>
        <strain evidence="10">TS7</strain>
    </source>
</reference>
<dbReference type="NCBIfam" id="TIGR00879">
    <property type="entry name" value="SP"/>
    <property type="match status" value="1"/>
</dbReference>
<dbReference type="SUPFAM" id="SSF103473">
    <property type="entry name" value="MFS general substrate transporter"/>
    <property type="match status" value="1"/>
</dbReference>
<evidence type="ECO:0000256" key="7">
    <source>
        <dbReference type="RuleBase" id="RU003346"/>
    </source>
</evidence>
<protein>
    <submittedName>
        <fullName evidence="10">MFS quinate transporter</fullName>
    </submittedName>
</protein>
<evidence type="ECO:0000256" key="2">
    <source>
        <dbReference type="ARBA" id="ARBA00010992"/>
    </source>
</evidence>
<dbReference type="Proteomes" id="UP000887229">
    <property type="component" value="Unassembled WGS sequence"/>
</dbReference>
<organism evidence="10 11">
    <name type="scientific">Emericellopsis atlantica</name>
    <dbReference type="NCBI Taxonomy" id="2614577"/>
    <lineage>
        <taxon>Eukaryota</taxon>
        <taxon>Fungi</taxon>
        <taxon>Dikarya</taxon>
        <taxon>Ascomycota</taxon>
        <taxon>Pezizomycotina</taxon>
        <taxon>Sordariomycetes</taxon>
        <taxon>Hypocreomycetidae</taxon>
        <taxon>Hypocreales</taxon>
        <taxon>Bionectriaceae</taxon>
        <taxon>Emericellopsis</taxon>
    </lineage>
</organism>
<feature type="transmembrane region" description="Helical" evidence="8">
    <location>
        <begin position="337"/>
        <end position="357"/>
    </location>
</feature>
<dbReference type="InterPro" id="IPR036259">
    <property type="entry name" value="MFS_trans_sf"/>
</dbReference>
<dbReference type="RefSeq" id="XP_046113378.1">
    <property type="nucleotide sequence ID" value="XM_046266336.1"/>
</dbReference>
<dbReference type="Pfam" id="PF00083">
    <property type="entry name" value="Sugar_tr"/>
    <property type="match status" value="1"/>
</dbReference>
<dbReference type="AlphaFoldDB" id="A0A9P7ZCB5"/>
<feature type="transmembrane region" description="Helical" evidence="8">
    <location>
        <begin position="477"/>
        <end position="498"/>
    </location>
</feature>
<keyword evidence="6 8" id="KW-0472">Membrane</keyword>
<dbReference type="PROSITE" id="PS50850">
    <property type="entry name" value="MFS"/>
    <property type="match status" value="1"/>
</dbReference>
<dbReference type="FunFam" id="1.20.1250.20:FF:000313">
    <property type="entry name" value="MFS quinate transporter"/>
    <property type="match status" value="1"/>
</dbReference>
<feature type="transmembrane region" description="Helical" evidence="8">
    <location>
        <begin position="133"/>
        <end position="156"/>
    </location>
</feature>
<evidence type="ECO:0000313" key="10">
    <source>
        <dbReference type="EMBL" id="KAG9249454.1"/>
    </source>
</evidence>
<feature type="transmembrane region" description="Helical" evidence="8">
    <location>
        <begin position="105"/>
        <end position="127"/>
    </location>
</feature>
<dbReference type="InterPro" id="IPR003663">
    <property type="entry name" value="Sugar/inositol_transpt"/>
</dbReference>
<dbReference type="GO" id="GO:0005351">
    <property type="term" value="F:carbohydrate:proton symporter activity"/>
    <property type="evidence" value="ECO:0007669"/>
    <property type="project" value="TreeGrafter"/>
</dbReference>
<feature type="transmembrane region" description="Helical" evidence="8">
    <location>
        <begin position="295"/>
        <end position="317"/>
    </location>
</feature>
<dbReference type="PROSITE" id="PS00216">
    <property type="entry name" value="SUGAR_TRANSPORT_1"/>
    <property type="match status" value="1"/>
</dbReference>
<sequence>MAGGVKKPVNVFNLEHTGEPAGVFNWRLWFAVVSFGLLGAARGIDEGLISGAFNSLDFQDAINYDSYTLKERANIKANVSAMVQIGSVGGALIAFMICDRIGRIWGVRVLCTLWAIGIAIFMVGGVAGNLGAIYAGRFVAGLGIGQASVIGPVYIAEIAPASVRGLCTCFFSGAVYLGIVLAYFTNYGCHLHIASTDHNQWLVPTSLHIMFSGVLCSLTFFQVESPRYLIKQGKREAAAQVMARLRQQPVDSDYIILSINEIQVSHEHELEATEGIGWTGKLKELFCNKSNLYRLYMSTAVQILAQWSGAGSITLYAPDLFEILGISGSSEGLLVTAVFGIVKLCSAVCCALFLVDFIGRKKALILGIALQAIAMIYVASFLTAVPELGVVDGFILPASKLAASRGAIAMIYISGVGWALGWNTMAYILTAELFPLRIRALATSWVMGLHFAAQYGNTRAVPNMLLPLAKGGISPSGTFWCFAAVTTFGGIWVCFSVPETGGRSLESMDRLFDLPWYKIGLYGNRDAERQDQVFNEKERAAGEELGHGEQIERIEDGKQVAQTDQTVILTLHLS</sequence>
<dbReference type="InterPro" id="IPR050360">
    <property type="entry name" value="MFS_Sugar_Transporters"/>
</dbReference>
<gene>
    <name evidence="10" type="ORF">F5Z01DRAFT_697848</name>
</gene>
<keyword evidence="5 8" id="KW-1133">Transmembrane helix</keyword>
<keyword evidence="4 8" id="KW-0812">Transmembrane</keyword>
<feature type="transmembrane region" description="Helical" evidence="8">
    <location>
        <begin position="163"/>
        <end position="185"/>
    </location>
</feature>
<dbReference type="PROSITE" id="PS00217">
    <property type="entry name" value="SUGAR_TRANSPORT_2"/>
    <property type="match status" value="1"/>
</dbReference>
<evidence type="ECO:0000256" key="3">
    <source>
        <dbReference type="ARBA" id="ARBA00022448"/>
    </source>
</evidence>
<dbReference type="PANTHER" id="PTHR48022:SF8">
    <property type="entry name" value="MAJOR FACILITATOR SUPERFAMILY (MFS) PROFILE DOMAIN-CONTAINING PROTEIN-RELATED"/>
    <property type="match status" value="1"/>
</dbReference>